<protein>
    <submittedName>
        <fullName evidence="1">Uncharacterized protein</fullName>
    </submittedName>
</protein>
<evidence type="ECO:0000313" key="1">
    <source>
        <dbReference type="EMBL" id="AAX92913.1"/>
    </source>
</evidence>
<name>Q2R729_ORYSJ</name>
<reference evidence="2" key="2">
    <citation type="journal article" date="2008" name="Nucleic Acids Res.">
        <title>The rice annotation project database (RAP-DB): 2008 update.</title>
        <authorList>
            <consortium name="The rice annotation project (RAP)"/>
        </authorList>
    </citation>
    <scope>GENOME REANNOTATION</scope>
    <source>
        <strain evidence="2">cv. Nipponbare</strain>
    </source>
</reference>
<accession>Q2R729</accession>
<proteinExistence type="predicted"/>
<dbReference type="AlphaFoldDB" id="Q2R729"/>
<reference evidence="2" key="1">
    <citation type="journal article" date="2005" name="Nature">
        <title>The map-based sequence of the rice genome.</title>
        <authorList>
            <consortium name="International rice genome sequencing project (IRGSP)"/>
            <person name="Matsumoto T."/>
            <person name="Wu J."/>
            <person name="Kanamori H."/>
            <person name="Katayose Y."/>
            <person name="Fujisawa M."/>
            <person name="Namiki N."/>
            <person name="Mizuno H."/>
            <person name="Yamamoto K."/>
            <person name="Antonio B.A."/>
            <person name="Baba T."/>
            <person name="Sakata K."/>
            <person name="Nagamura Y."/>
            <person name="Aoki H."/>
            <person name="Arikawa K."/>
            <person name="Arita K."/>
            <person name="Bito T."/>
            <person name="Chiden Y."/>
            <person name="Fujitsuka N."/>
            <person name="Fukunaka R."/>
            <person name="Hamada M."/>
            <person name="Harada C."/>
            <person name="Hayashi A."/>
            <person name="Hijishita S."/>
            <person name="Honda M."/>
            <person name="Hosokawa S."/>
            <person name="Ichikawa Y."/>
            <person name="Idonuma A."/>
            <person name="Iijima M."/>
            <person name="Ikeda M."/>
            <person name="Ikeno M."/>
            <person name="Ito K."/>
            <person name="Ito S."/>
            <person name="Ito T."/>
            <person name="Ito Y."/>
            <person name="Ito Y."/>
            <person name="Iwabuchi A."/>
            <person name="Kamiya K."/>
            <person name="Karasawa W."/>
            <person name="Kurita K."/>
            <person name="Katagiri S."/>
            <person name="Kikuta A."/>
            <person name="Kobayashi H."/>
            <person name="Kobayashi N."/>
            <person name="Machita K."/>
            <person name="Maehara T."/>
            <person name="Masukawa M."/>
            <person name="Mizubayashi T."/>
            <person name="Mukai Y."/>
            <person name="Nagasaki H."/>
            <person name="Nagata Y."/>
            <person name="Naito S."/>
            <person name="Nakashima M."/>
            <person name="Nakama Y."/>
            <person name="Nakamichi Y."/>
            <person name="Nakamura M."/>
            <person name="Meguro A."/>
            <person name="Negishi M."/>
            <person name="Ohta I."/>
            <person name="Ohta T."/>
            <person name="Okamoto M."/>
            <person name="Ono N."/>
            <person name="Saji S."/>
            <person name="Sakaguchi M."/>
            <person name="Sakai K."/>
            <person name="Shibata M."/>
            <person name="Shimokawa T."/>
            <person name="Song J."/>
            <person name="Takazaki Y."/>
            <person name="Terasawa K."/>
            <person name="Tsugane M."/>
            <person name="Tsuji K."/>
            <person name="Ueda S."/>
            <person name="Waki K."/>
            <person name="Yamagata H."/>
            <person name="Yamamoto M."/>
            <person name="Yamamoto S."/>
            <person name="Yamane H."/>
            <person name="Yoshiki S."/>
            <person name="Yoshihara R."/>
            <person name="Yukawa K."/>
            <person name="Zhong H."/>
            <person name="Yano M."/>
            <person name="Yuan Q."/>
            <person name="Ouyang S."/>
            <person name="Liu J."/>
            <person name="Jones K.M."/>
            <person name="Gansberger K."/>
            <person name="Moffat K."/>
            <person name="Hill J."/>
            <person name="Bera J."/>
            <person name="Fadrosh D."/>
            <person name="Jin S."/>
            <person name="Johri S."/>
            <person name="Kim M."/>
            <person name="Overton L."/>
            <person name="Reardon M."/>
            <person name="Tsitrin T."/>
            <person name="Vuong H."/>
            <person name="Weaver B."/>
            <person name="Ciecko A."/>
            <person name="Tallon L."/>
            <person name="Jackson J."/>
            <person name="Pai G."/>
            <person name="Aken S.V."/>
            <person name="Utterback T."/>
            <person name="Reidmuller S."/>
            <person name="Feldblyum T."/>
            <person name="Hsiao J."/>
            <person name="Zismann V."/>
            <person name="Iobst S."/>
            <person name="de Vazeille A.R."/>
            <person name="Buell C.R."/>
            <person name="Ying K."/>
            <person name="Li Y."/>
            <person name="Lu T."/>
            <person name="Huang Y."/>
            <person name="Zhao Q."/>
            <person name="Feng Q."/>
            <person name="Zhang L."/>
            <person name="Zhu J."/>
            <person name="Weng Q."/>
            <person name="Mu J."/>
            <person name="Lu Y."/>
            <person name="Fan D."/>
            <person name="Liu Y."/>
            <person name="Guan J."/>
            <person name="Zhang Y."/>
            <person name="Yu S."/>
            <person name="Liu X."/>
            <person name="Zhang Y."/>
            <person name="Hong G."/>
            <person name="Han B."/>
            <person name="Choisne N."/>
            <person name="Demange N."/>
            <person name="Orjeda G."/>
            <person name="Samain S."/>
            <person name="Cattolico L."/>
            <person name="Pelletier E."/>
            <person name="Couloux A."/>
            <person name="Segurens B."/>
            <person name="Wincker P."/>
            <person name="D'Hont A."/>
            <person name="Scarpelli C."/>
            <person name="Weissenbach J."/>
            <person name="Salanoubat M."/>
            <person name="Quetier F."/>
            <person name="Yu Y."/>
            <person name="Kim H.R."/>
            <person name="Rambo T."/>
            <person name="Currie J."/>
            <person name="Collura K."/>
            <person name="Luo M."/>
            <person name="Yang T."/>
            <person name="Ammiraju J.S.S."/>
            <person name="Engler F."/>
            <person name="Soderlund C."/>
            <person name="Wing R.A."/>
            <person name="Palmer L.E."/>
            <person name="de la Bastide M."/>
            <person name="Spiegel L."/>
            <person name="Nascimento L."/>
            <person name="Zutavern T."/>
            <person name="O'Shaughnessy A."/>
            <person name="Dike S."/>
            <person name="Dedhia N."/>
            <person name="Preston R."/>
            <person name="Balija V."/>
            <person name="McCombie W.R."/>
            <person name="Chow T."/>
            <person name="Chen H."/>
            <person name="Chung M."/>
            <person name="Chen C."/>
            <person name="Shaw J."/>
            <person name="Wu H."/>
            <person name="Hsiao K."/>
            <person name="Chao Y."/>
            <person name="Chu M."/>
            <person name="Cheng C."/>
            <person name="Hour A."/>
            <person name="Lee P."/>
            <person name="Lin S."/>
            <person name="Lin Y."/>
            <person name="Liou J."/>
            <person name="Liu S."/>
            <person name="Hsing Y."/>
            <person name="Raghuvanshi S."/>
            <person name="Mohanty A."/>
            <person name="Bharti A.K."/>
            <person name="Gaur A."/>
            <person name="Gupta V."/>
            <person name="Kumar D."/>
            <person name="Ravi V."/>
            <person name="Vij S."/>
            <person name="Kapur A."/>
            <person name="Khurana P."/>
            <person name="Khurana P."/>
            <person name="Khurana J.P."/>
            <person name="Tyagi A.K."/>
            <person name="Gaikwad K."/>
            <person name="Singh A."/>
            <person name="Dalal V."/>
            <person name="Srivastava S."/>
            <person name="Dixit A."/>
            <person name="Pal A.K."/>
            <person name="Ghazi I.A."/>
            <person name="Yadav M."/>
            <person name="Pandit A."/>
            <person name="Bhargava A."/>
            <person name="Sureshbabu K."/>
            <person name="Batra K."/>
            <person name="Sharma T.R."/>
            <person name="Mohapatra T."/>
            <person name="Singh N.K."/>
            <person name="Messing J."/>
            <person name="Nelson A.B."/>
            <person name="Fuks G."/>
            <person name="Kavchok S."/>
            <person name="Keizer G."/>
            <person name="Linton E."/>
            <person name="Llaca V."/>
            <person name="Song R."/>
            <person name="Tanyolac B."/>
            <person name="Young S."/>
            <person name="Ho-Il K."/>
            <person name="Hahn J.H."/>
            <person name="Sangsakoo G."/>
            <person name="Vanavichit A."/>
            <person name="de Mattos Luiz.A.T."/>
            <person name="Zimmer P.D."/>
            <person name="Malone G."/>
            <person name="Dellagostin O."/>
            <person name="de Oliveira A.C."/>
            <person name="Bevan M."/>
            <person name="Bancroft I."/>
            <person name="Minx P."/>
            <person name="Cordum H."/>
            <person name="Wilson R."/>
            <person name="Cheng Z."/>
            <person name="Jin W."/>
            <person name="Jiang J."/>
            <person name="Leong S.A."/>
            <person name="Iwama H."/>
            <person name="Gojobori T."/>
            <person name="Itoh T."/>
            <person name="Niimura Y."/>
            <person name="Fujii Y."/>
            <person name="Habara T."/>
            <person name="Sakai H."/>
            <person name="Sato Y."/>
            <person name="Wilson G."/>
            <person name="Kumar K."/>
            <person name="McCouch S."/>
            <person name="Juretic N."/>
            <person name="Hoen D."/>
            <person name="Wright S."/>
            <person name="Bruskiewich R."/>
            <person name="Bureau T."/>
            <person name="Miyao A."/>
            <person name="Hirochika H."/>
            <person name="Nishikawa T."/>
            <person name="Kadowaki K."/>
            <person name="Sugiura M."/>
            <person name="Burr B."/>
            <person name="Sasaki T."/>
        </authorList>
    </citation>
    <scope>NUCLEOTIDE SEQUENCE [LARGE SCALE GENOMIC DNA]</scope>
    <source>
        <strain evidence="2">cv. Nipponbare</strain>
    </source>
</reference>
<dbReference type="Proteomes" id="UP000000763">
    <property type="component" value="Chromosome 11"/>
</dbReference>
<dbReference type="EMBL" id="AC133006">
    <property type="protein sequence ID" value="AAX92913.1"/>
    <property type="molecule type" value="Genomic_DNA"/>
</dbReference>
<organism evidence="1 2">
    <name type="scientific">Oryza sativa subsp. japonica</name>
    <name type="common">Rice</name>
    <dbReference type="NCBI Taxonomy" id="39947"/>
    <lineage>
        <taxon>Eukaryota</taxon>
        <taxon>Viridiplantae</taxon>
        <taxon>Streptophyta</taxon>
        <taxon>Embryophyta</taxon>
        <taxon>Tracheophyta</taxon>
        <taxon>Spermatophyta</taxon>
        <taxon>Magnoliopsida</taxon>
        <taxon>Liliopsida</taxon>
        <taxon>Poales</taxon>
        <taxon>Poaceae</taxon>
        <taxon>BOP clade</taxon>
        <taxon>Oryzoideae</taxon>
        <taxon>Oryzeae</taxon>
        <taxon>Oryzinae</taxon>
        <taxon>Oryza</taxon>
        <taxon>Oryza sativa</taxon>
    </lineage>
</organism>
<gene>
    <name evidence="1" type="ordered locus">LOC_Os11g18010</name>
</gene>
<sequence>MVKVSKKSSYIGMSWLMQPIATVVDEIAEPQGKTLSIASCTGLPLVFQEDFDLQLYDVPERAGLQRMVINPEVGRKIRLK</sequence>
<evidence type="ECO:0000313" key="2">
    <source>
        <dbReference type="Proteomes" id="UP000000763"/>
    </source>
</evidence>